<dbReference type="Pfam" id="PF00889">
    <property type="entry name" value="EF_TS"/>
    <property type="match status" value="1"/>
</dbReference>
<gene>
    <name evidence="2" type="ORF">CcrPW_gp256</name>
</gene>
<sequence>MSVGRISTYTHSDKITPNKGAAVVKVTCQTDFAAKTDEFIAFADKVAKFSFASLVVAGDISGWKQVIESFPDLEEERQALSKTLKETVTVEDIVILTL</sequence>
<proteinExistence type="predicted"/>
<accession>A0A385ECR5</accession>
<dbReference type="SUPFAM" id="SSF54713">
    <property type="entry name" value="Elongation factor Ts (EF-Ts), dimerisation domain"/>
    <property type="match status" value="1"/>
</dbReference>
<dbReference type="Gene3D" id="3.30.479.20">
    <property type="entry name" value="Elongation factor Ts, dimerisation domain"/>
    <property type="match status" value="1"/>
</dbReference>
<dbReference type="EMBL" id="MH588545">
    <property type="protein sequence ID" value="AXQ68795.1"/>
    <property type="molecule type" value="Genomic_DNA"/>
</dbReference>
<dbReference type="InterPro" id="IPR014039">
    <property type="entry name" value="Transl_elong_EFTs/EF1B_dimer"/>
</dbReference>
<evidence type="ECO:0000313" key="3">
    <source>
        <dbReference type="Proteomes" id="UP000259026"/>
    </source>
</evidence>
<evidence type="ECO:0000259" key="1">
    <source>
        <dbReference type="Pfam" id="PF00889"/>
    </source>
</evidence>
<dbReference type="Proteomes" id="UP000259026">
    <property type="component" value="Segment"/>
</dbReference>
<keyword evidence="3" id="KW-1185">Reference proteome</keyword>
<evidence type="ECO:0000313" key="2">
    <source>
        <dbReference type="EMBL" id="AXQ68795.1"/>
    </source>
</evidence>
<reference evidence="2 3" key="2">
    <citation type="submission" date="2018-09" db="EMBL/GenBank/DDBJ databases">
        <title>Giant CbK-like Caulobacter bacteriophages have genetically divergent genomes.</title>
        <authorList>
            <person name="Wilson K."/>
            <person name="Ely B."/>
        </authorList>
    </citation>
    <scope>NUCLEOTIDE SEQUENCE [LARGE SCALE GENOMIC DNA]</scope>
</reference>
<dbReference type="InterPro" id="IPR036402">
    <property type="entry name" value="EF-Ts_dimer_sf"/>
</dbReference>
<organism evidence="2 3">
    <name type="scientific">Caulobacter phage CcrPW</name>
    <dbReference type="NCBI Taxonomy" id="2283271"/>
    <lineage>
        <taxon>Viruses</taxon>
        <taxon>Duplodnaviria</taxon>
        <taxon>Heunggongvirae</taxon>
        <taxon>Uroviricota</taxon>
        <taxon>Caudoviricetes</taxon>
        <taxon>Jeanschmidtviridae</taxon>
        <taxon>Colossusvirus</taxon>
        <taxon>Colossusvirus PW</taxon>
    </lineage>
</organism>
<feature type="domain" description="Translation elongation factor EFTs/EF1B dimerisation" evidence="1">
    <location>
        <begin position="21"/>
        <end position="93"/>
    </location>
</feature>
<name>A0A385ECR5_9CAUD</name>
<protein>
    <recommendedName>
        <fullName evidence="1">Translation elongation factor EFTs/EF1B dimerisation domain-containing protein</fullName>
    </recommendedName>
</protein>
<reference evidence="3" key="1">
    <citation type="submission" date="2018-07" db="EMBL/GenBank/DDBJ databases">
        <title>Giant CbK-like Caulobacter bacteriophages have genetically divergent genomes.</title>
        <authorList>
            <person name="Wilson K.M."/>
            <person name="Ely B."/>
        </authorList>
    </citation>
    <scope>NUCLEOTIDE SEQUENCE [LARGE SCALE GENOMIC DNA]</scope>
</reference>